<dbReference type="GO" id="GO:0005730">
    <property type="term" value="C:nucleolus"/>
    <property type="evidence" value="ECO:0000318"/>
    <property type="project" value="GO_Central"/>
</dbReference>
<keyword evidence="9" id="KW-1185">Reference proteome</keyword>
<sequence>MSVTKRKRVSKKSKLAWRKHVNINDVEEFLEDQRLEERLGPSLASLNNEELFQVDTKPSEPESLSIKNRKKLKLQKPLRCFSILEPHTKVPDPIKKRNRVRSKEERKNELIKKKEAENRAKGILKHRELQALRDKATNENKKQAIPKRGDFNQNIWDQEDNLNEKNEWFSNSTTKHNLVGTGKSRKTVKTPKRPKSSVLPPVEPPHPGMSYNPSYEDHQDLLKTIVEKETKIIKEEEHLNRVTRDMFSKVSEKQKNSMWMEEMSQGLPQASTQQSDNESDGEYKSINPPTKNRKKTQQQRRKLREQKKLELLKQIAKKEKKKISDIHRIKLLKNQIEKREKTTQILREKRKKVQELKKTEPKRLSAIKFEECDLEFNMGPDIAGNLRNMKKEGNLLTDRFKSLQKRNIIQPSIRRHRKKSKVKVYTKPTHKDDWITTVARKTAS</sequence>
<gene>
    <name evidence="8" type="primary">AUGUSTUS-3.0.2_00477</name>
    <name evidence="8" type="ORF">TcasGA2_TC000477</name>
</gene>
<dbReference type="InterPro" id="IPR011687">
    <property type="entry name" value="Nop53/GLTSCR2"/>
</dbReference>
<dbReference type="eggNOG" id="KOG2823">
    <property type="taxonomic scope" value="Eukaryota"/>
</dbReference>
<dbReference type="OMA" id="TEKWTHK"/>
<evidence type="ECO:0000256" key="5">
    <source>
        <dbReference type="PIRNR" id="PIRNR017302"/>
    </source>
</evidence>
<dbReference type="STRING" id="7070.D6WA29"/>
<keyword evidence="4 5" id="KW-0539">Nucleus</keyword>
<comment type="similarity">
    <text evidence="1 5">Belongs to the NOP53 family.</text>
</comment>
<dbReference type="EMBL" id="KQ971312">
    <property type="protein sequence ID" value="EEZ98070.1"/>
    <property type="molecule type" value="Genomic_DNA"/>
</dbReference>
<name>D6WA29_TRICA</name>
<dbReference type="OrthoDB" id="5072at2759"/>
<dbReference type="PhylomeDB" id="D6WA29"/>
<feature type="region of interest" description="Disordered" evidence="7">
    <location>
        <begin position="253"/>
        <end position="308"/>
    </location>
</feature>
<feature type="compositionally biased region" description="Basic residues" evidence="7">
    <location>
        <begin position="183"/>
        <end position="195"/>
    </location>
</feature>
<evidence type="ECO:0000256" key="2">
    <source>
        <dbReference type="ARBA" id="ARBA00018339"/>
    </source>
</evidence>
<evidence type="ECO:0000313" key="9">
    <source>
        <dbReference type="Proteomes" id="UP000007266"/>
    </source>
</evidence>
<evidence type="ECO:0000256" key="3">
    <source>
        <dbReference type="ARBA" id="ARBA00022517"/>
    </source>
</evidence>
<accession>D6WA29</accession>
<protein>
    <recommendedName>
        <fullName evidence="2 5">Ribosome biogenesis protein NOP53</fullName>
    </recommendedName>
</protein>
<evidence type="ECO:0000256" key="6">
    <source>
        <dbReference type="SAM" id="Coils"/>
    </source>
</evidence>
<feature type="coiled-coil region" evidence="6">
    <location>
        <begin position="329"/>
        <end position="359"/>
    </location>
</feature>
<evidence type="ECO:0000313" key="8">
    <source>
        <dbReference type="EMBL" id="EEZ98070.1"/>
    </source>
</evidence>
<dbReference type="GO" id="GO:0000027">
    <property type="term" value="P:ribosomal large subunit assembly"/>
    <property type="evidence" value="ECO:0000318"/>
    <property type="project" value="GO_Central"/>
</dbReference>
<dbReference type="PIRSF" id="PIRSF017302">
    <property type="entry name" value="Gltscr2"/>
    <property type="match status" value="1"/>
</dbReference>
<dbReference type="Proteomes" id="UP000007266">
    <property type="component" value="Linkage group 2"/>
</dbReference>
<feature type="region of interest" description="Disordered" evidence="7">
    <location>
        <begin position="170"/>
        <end position="213"/>
    </location>
</feature>
<proteinExistence type="inferred from homology"/>
<reference evidence="8 9" key="2">
    <citation type="journal article" date="2010" name="Nucleic Acids Res.">
        <title>BeetleBase in 2010: revisions to provide comprehensive genomic information for Tribolium castaneum.</title>
        <authorList>
            <person name="Kim H.S."/>
            <person name="Murphy T."/>
            <person name="Xia J."/>
            <person name="Caragea D."/>
            <person name="Park Y."/>
            <person name="Beeman R.W."/>
            <person name="Lorenzen M.D."/>
            <person name="Butcher S."/>
            <person name="Manak J.R."/>
            <person name="Brown S.J."/>
        </authorList>
    </citation>
    <scope>GENOME REANNOTATION</scope>
    <source>
        <strain evidence="8 9">Georgia GA2</strain>
    </source>
</reference>
<comment type="function">
    <text evidence="5">May play a role in ribosome biogenesis.</text>
</comment>
<evidence type="ECO:0000256" key="1">
    <source>
        <dbReference type="ARBA" id="ARBA00008838"/>
    </source>
</evidence>
<dbReference type="GO" id="GO:0005654">
    <property type="term" value="C:nucleoplasm"/>
    <property type="evidence" value="ECO:0007669"/>
    <property type="project" value="UniProtKB-SubCell"/>
</dbReference>
<dbReference type="GO" id="GO:0008097">
    <property type="term" value="F:5S rRNA binding"/>
    <property type="evidence" value="ECO:0000318"/>
    <property type="project" value="GO_Central"/>
</dbReference>
<organism evidence="8 9">
    <name type="scientific">Tribolium castaneum</name>
    <name type="common">Red flour beetle</name>
    <dbReference type="NCBI Taxonomy" id="7070"/>
    <lineage>
        <taxon>Eukaryota</taxon>
        <taxon>Metazoa</taxon>
        <taxon>Ecdysozoa</taxon>
        <taxon>Arthropoda</taxon>
        <taxon>Hexapoda</taxon>
        <taxon>Insecta</taxon>
        <taxon>Pterygota</taxon>
        <taxon>Neoptera</taxon>
        <taxon>Endopterygota</taxon>
        <taxon>Coleoptera</taxon>
        <taxon>Polyphaga</taxon>
        <taxon>Cucujiformia</taxon>
        <taxon>Tenebrionidae</taxon>
        <taxon>Tenebrionidae incertae sedis</taxon>
        <taxon>Tribolium</taxon>
    </lineage>
</organism>
<dbReference type="Pfam" id="PF07767">
    <property type="entry name" value="Nop53"/>
    <property type="match status" value="1"/>
</dbReference>
<keyword evidence="6" id="KW-0175">Coiled coil</keyword>
<evidence type="ECO:0000256" key="7">
    <source>
        <dbReference type="SAM" id="MobiDB-lite"/>
    </source>
</evidence>
<dbReference type="KEGG" id="tca:655337"/>
<dbReference type="PANTHER" id="PTHR14211">
    <property type="entry name" value="GLIOMA SUPPRESSOR CANDIDATE REGION GENE 2"/>
    <property type="match status" value="1"/>
</dbReference>
<keyword evidence="3 5" id="KW-0690">Ribosome biogenesis</keyword>
<dbReference type="GO" id="GO:0006364">
    <property type="term" value="P:rRNA processing"/>
    <property type="evidence" value="ECO:0000318"/>
    <property type="project" value="GO_Central"/>
</dbReference>
<dbReference type="AlphaFoldDB" id="D6WA29"/>
<reference evidence="8 9" key="1">
    <citation type="journal article" date="2008" name="Nature">
        <title>The genome of the model beetle and pest Tribolium castaneum.</title>
        <authorList>
            <consortium name="Tribolium Genome Sequencing Consortium"/>
            <person name="Richards S."/>
            <person name="Gibbs R.A."/>
            <person name="Weinstock G.M."/>
            <person name="Brown S.J."/>
            <person name="Denell R."/>
            <person name="Beeman R.W."/>
            <person name="Gibbs R."/>
            <person name="Beeman R.W."/>
            <person name="Brown S.J."/>
            <person name="Bucher G."/>
            <person name="Friedrich M."/>
            <person name="Grimmelikhuijzen C.J."/>
            <person name="Klingler M."/>
            <person name="Lorenzen M."/>
            <person name="Richards S."/>
            <person name="Roth S."/>
            <person name="Schroder R."/>
            <person name="Tautz D."/>
            <person name="Zdobnov E.M."/>
            <person name="Muzny D."/>
            <person name="Gibbs R.A."/>
            <person name="Weinstock G.M."/>
            <person name="Attaway T."/>
            <person name="Bell S."/>
            <person name="Buhay C.J."/>
            <person name="Chandrabose M.N."/>
            <person name="Chavez D."/>
            <person name="Clerk-Blankenburg K.P."/>
            <person name="Cree A."/>
            <person name="Dao M."/>
            <person name="Davis C."/>
            <person name="Chacko J."/>
            <person name="Dinh H."/>
            <person name="Dugan-Rocha S."/>
            <person name="Fowler G."/>
            <person name="Garner T.T."/>
            <person name="Garnes J."/>
            <person name="Gnirke A."/>
            <person name="Hawes A."/>
            <person name="Hernandez J."/>
            <person name="Hines S."/>
            <person name="Holder M."/>
            <person name="Hume J."/>
            <person name="Jhangiani S.N."/>
            <person name="Joshi V."/>
            <person name="Khan Z.M."/>
            <person name="Jackson L."/>
            <person name="Kovar C."/>
            <person name="Kowis A."/>
            <person name="Lee S."/>
            <person name="Lewis L.R."/>
            <person name="Margolis J."/>
            <person name="Morgan M."/>
            <person name="Nazareth L.V."/>
            <person name="Nguyen N."/>
            <person name="Okwuonu G."/>
            <person name="Parker D."/>
            <person name="Richards S."/>
            <person name="Ruiz S.J."/>
            <person name="Santibanez J."/>
            <person name="Savard J."/>
            <person name="Scherer S.E."/>
            <person name="Schneider B."/>
            <person name="Sodergren E."/>
            <person name="Tautz D."/>
            <person name="Vattahil S."/>
            <person name="Villasana D."/>
            <person name="White C.S."/>
            <person name="Wright R."/>
            <person name="Park Y."/>
            <person name="Beeman R.W."/>
            <person name="Lord J."/>
            <person name="Oppert B."/>
            <person name="Lorenzen M."/>
            <person name="Brown S."/>
            <person name="Wang L."/>
            <person name="Savard J."/>
            <person name="Tautz D."/>
            <person name="Richards S."/>
            <person name="Weinstock G."/>
            <person name="Gibbs R.A."/>
            <person name="Liu Y."/>
            <person name="Worley K."/>
            <person name="Weinstock G."/>
            <person name="Elsik C.G."/>
            <person name="Reese J.T."/>
            <person name="Elhaik E."/>
            <person name="Landan G."/>
            <person name="Graur D."/>
            <person name="Arensburger P."/>
            <person name="Atkinson P."/>
            <person name="Beeman R.W."/>
            <person name="Beidler J."/>
            <person name="Brown S.J."/>
            <person name="Demuth J.P."/>
            <person name="Drury D.W."/>
            <person name="Du Y.Z."/>
            <person name="Fujiwara H."/>
            <person name="Lorenzen M."/>
            <person name="Maselli V."/>
            <person name="Osanai M."/>
            <person name="Park Y."/>
            <person name="Robertson H.M."/>
            <person name="Tu Z."/>
            <person name="Wang J.J."/>
            <person name="Wang S."/>
            <person name="Richards S."/>
            <person name="Song H."/>
            <person name="Zhang L."/>
            <person name="Sodergren E."/>
            <person name="Werner D."/>
            <person name="Stanke M."/>
            <person name="Morgenstern B."/>
            <person name="Solovyev V."/>
            <person name="Kosarev P."/>
            <person name="Brown G."/>
            <person name="Chen H.C."/>
            <person name="Ermolaeva O."/>
            <person name="Hlavina W."/>
            <person name="Kapustin Y."/>
            <person name="Kiryutin B."/>
            <person name="Kitts P."/>
            <person name="Maglott D."/>
            <person name="Pruitt K."/>
            <person name="Sapojnikov V."/>
            <person name="Souvorov A."/>
            <person name="Mackey A.J."/>
            <person name="Waterhouse R.M."/>
            <person name="Wyder S."/>
            <person name="Zdobnov E.M."/>
            <person name="Zdobnov E.M."/>
            <person name="Wyder S."/>
            <person name="Kriventseva E.V."/>
            <person name="Kadowaki T."/>
            <person name="Bork P."/>
            <person name="Aranda M."/>
            <person name="Bao R."/>
            <person name="Beermann A."/>
            <person name="Berns N."/>
            <person name="Bolognesi R."/>
            <person name="Bonneton F."/>
            <person name="Bopp D."/>
            <person name="Brown S.J."/>
            <person name="Bucher G."/>
            <person name="Butts T."/>
            <person name="Chaumot A."/>
            <person name="Denell R.E."/>
            <person name="Ferrier D.E."/>
            <person name="Friedrich M."/>
            <person name="Gordon C.M."/>
            <person name="Jindra M."/>
            <person name="Klingler M."/>
            <person name="Lan Q."/>
            <person name="Lattorff H.M."/>
            <person name="Laudet V."/>
            <person name="von Levetsow C."/>
            <person name="Liu Z."/>
            <person name="Lutz R."/>
            <person name="Lynch J.A."/>
            <person name="da Fonseca R.N."/>
            <person name="Posnien N."/>
            <person name="Reuter R."/>
            <person name="Roth S."/>
            <person name="Savard J."/>
            <person name="Schinko J.B."/>
            <person name="Schmitt C."/>
            <person name="Schoppmeier M."/>
            <person name="Schroder R."/>
            <person name="Shippy T.D."/>
            <person name="Simonnet F."/>
            <person name="Marques-Souza H."/>
            <person name="Tautz D."/>
            <person name="Tomoyasu Y."/>
            <person name="Trauner J."/>
            <person name="Van der Zee M."/>
            <person name="Vervoort M."/>
            <person name="Wittkopp N."/>
            <person name="Wimmer E.A."/>
            <person name="Yang X."/>
            <person name="Jones A.K."/>
            <person name="Sattelle D.B."/>
            <person name="Ebert P.R."/>
            <person name="Nelson D."/>
            <person name="Scott J.G."/>
            <person name="Beeman R.W."/>
            <person name="Muthukrishnan S."/>
            <person name="Kramer K.J."/>
            <person name="Arakane Y."/>
            <person name="Beeman R.W."/>
            <person name="Zhu Q."/>
            <person name="Hogenkamp D."/>
            <person name="Dixit R."/>
            <person name="Oppert B."/>
            <person name="Jiang H."/>
            <person name="Zou Z."/>
            <person name="Marshall J."/>
            <person name="Elpidina E."/>
            <person name="Vinokurov K."/>
            <person name="Oppert C."/>
            <person name="Zou Z."/>
            <person name="Evans J."/>
            <person name="Lu Z."/>
            <person name="Zhao P."/>
            <person name="Sumathipala N."/>
            <person name="Altincicek B."/>
            <person name="Vilcinskas A."/>
            <person name="Williams M."/>
            <person name="Hultmark D."/>
            <person name="Hetru C."/>
            <person name="Jiang H."/>
            <person name="Grimmelikhuijzen C.J."/>
            <person name="Hauser F."/>
            <person name="Cazzamali G."/>
            <person name="Williamson M."/>
            <person name="Park Y."/>
            <person name="Li B."/>
            <person name="Tanaka Y."/>
            <person name="Predel R."/>
            <person name="Neupert S."/>
            <person name="Schachtner J."/>
            <person name="Verleyen P."/>
            <person name="Raible F."/>
            <person name="Bork P."/>
            <person name="Friedrich M."/>
            <person name="Walden K.K."/>
            <person name="Robertson H.M."/>
            <person name="Angeli S."/>
            <person name="Foret S."/>
            <person name="Bucher G."/>
            <person name="Schuetz S."/>
            <person name="Maleszka R."/>
            <person name="Wimmer E.A."/>
            <person name="Beeman R.W."/>
            <person name="Lorenzen M."/>
            <person name="Tomoyasu Y."/>
            <person name="Miller S.C."/>
            <person name="Grossmann D."/>
            <person name="Bucher G."/>
        </authorList>
    </citation>
    <scope>NUCLEOTIDE SEQUENCE [LARGE SCALE GENOMIC DNA]</scope>
    <source>
        <strain evidence="8 9">Georgia GA2</strain>
    </source>
</reference>
<dbReference type="PANTHER" id="PTHR14211:SF7">
    <property type="entry name" value="RIBOSOME BIOGENESIS PROTEIN NOP53"/>
    <property type="match status" value="1"/>
</dbReference>
<dbReference type="HOGENOM" id="CLU_035888_0_1_1"/>
<evidence type="ECO:0000256" key="4">
    <source>
        <dbReference type="ARBA" id="ARBA00023242"/>
    </source>
</evidence>
<feature type="compositionally biased region" description="Basic residues" evidence="7">
    <location>
        <begin position="291"/>
        <end position="305"/>
    </location>
</feature>
<comment type="subcellular location">
    <subcellularLocation>
        <location evidence="5">Nucleus</location>
        <location evidence="5">Nucleolus</location>
    </subcellularLocation>
    <subcellularLocation>
        <location evidence="5">Nucleus</location>
        <location evidence="5">Nucleoplasm</location>
    </subcellularLocation>
</comment>
<feature type="compositionally biased region" description="Polar residues" evidence="7">
    <location>
        <begin position="266"/>
        <end position="276"/>
    </location>
</feature>